<protein>
    <submittedName>
        <fullName evidence="1">Uncharacterized protein</fullName>
    </submittedName>
</protein>
<keyword evidence="2" id="KW-1185">Reference proteome</keyword>
<dbReference type="AlphaFoldDB" id="A0AAV1KC23"/>
<evidence type="ECO:0000313" key="1">
    <source>
        <dbReference type="EMBL" id="CAK1580064.1"/>
    </source>
</evidence>
<accession>A0AAV1KC23</accession>
<proteinExistence type="predicted"/>
<name>A0AAV1KC23_9NEOP</name>
<evidence type="ECO:0000313" key="2">
    <source>
        <dbReference type="Proteomes" id="UP001314205"/>
    </source>
</evidence>
<dbReference type="Proteomes" id="UP001314205">
    <property type="component" value="Unassembled WGS sequence"/>
</dbReference>
<gene>
    <name evidence="1" type="ORF">PARMNEM_LOCUS1916</name>
</gene>
<dbReference type="EMBL" id="CAVLGL010000013">
    <property type="protein sequence ID" value="CAK1580064.1"/>
    <property type="molecule type" value="Genomic_DNA"/>
</dbReference>
<comment type="caution">
    <text evidence="1">The sequence shown here is derived from an EMBL/GenBank/DDBJ whole genome shotgun (WGS) entry which is preliminary data.</text>
</comment>
<reference evidence="1 2" key="1">
    <citation type="submission" date="2023-11" db="EMBL/GenBank/DDBJ databases">
        <authorList>
            <person name="Hedman E."/>
            <person name="Englund M."/>
            <person name="Stromberg M."/>
            <person name="Nyberg Akerstrom W."/>
            <person name="Nylinder S."/>
            <person name="Jareborg N."/>
            <person name="Kallberg Y."/>
            <person name="Kronander E."/>
        </authorList>
    </citation>
    <scope>NUCLEOTIDE SEQUENCE [LARGE SCALE GENOMIC DNA]</scope>
</reference>
<organism evidence="1 2">
    <name type="scientific">Parnassius mnemosyne</name>
    <name type="common">clouded apollo</name>
    <dbReference type="NCBI Taxonomy" id="213953"/>
    <lineage>
        <taxon>Eukaryota</taxon>
        <taxon>Metazoa</taxon>
        <taxon>Ecdysozoa</taxon>
        <taxon>Arthropoda</taxon>
        <taxon>Hexapoda</taxon>
        <taxon>Insecta</taxon>
        <taxon>Pterygota</taxon>
        <taxon>Neoptera</taxon>
        <taxon>Endopterygota</taxon>
        <taxon>Lepidoptera</taxon>
        <taxon>Glossata</taxon>
        <taxon>Ditrysia</taxon>
        <taxon>Papilionoidea</taxon>
        <taxon>Papilionidae</taxon>
        <taxon>Parnassiinae</taxon>
        <taxon>Parnassini</taxon>
        <taxon>Parnassius</taxon>
        <taxon>Driopa</taxon>
    </lineage>
</organism>
<sequence>MLDIDISSKFIKTFGKIINFINVDFYKKLPVNMFPEIYSIQILQKGSPILKKLKSVFLKVSTFREFPGFSFVQNYKPTL</sequence>